<sequence>MQLKDSKKIVLCVEDCGSCGAVKRGTENYASRPNLVEADECHNHSADNRETGSHCTEGNDGEMEDNGFDLNLKPCASRESAAVTESSSSQSTASPVGTEWGDQFTDRAIPAARFSAHQRVYAKDDVTGLLFMAVVRKSTWGPADTSSSAFCSSLVAANNANEADCEQQQPVEKDDDDNEGWSHHHFVHYLGWAVKWDRWIEEKYLFEDSESARLLAQTLTKEYQLVKPKKKGQKMTAPQVAKWMQRVNELEAEHRKLEKEGKLDTLRMKEDPKEDTNEKKRPDDAVVAATESKAKRAKKMNSEALEKQATLRTRSLQMKRKRSHSEKLHMPFGIKKVLVEEWEVVTQCGMVHDLPCRVTVRDALNHYFESKKVTPSRQNASDESEANEETRRAELEKEWNTMVEGVALFFDQALPVHLLFEEEREQYESLRRQIRHQNRMAALKIAEPGVEEAKEMDAPNNSITGGAVNEAKPLAAVVGKPLPERMSDIYGCEHLLRLFVRLPAVVAATSLTETESRQIFSRLGDLVRHLQKHHCDLFSSKFRKPLQSEVRRKKKSTPKRT</sequence>
<evidence type="ECO:0000259" key="7">
    <source>
        <dbReference type="Pfam" id="PF05712"/>
    </source>
</evidence>
<feature type="compositionally biased region" description="Basic and acidic residues" evidence="6">
    <location>
        <begin position="254"/>
        <end position="284"/>
    </location>
</feature>
<feature type="region of interest" description="Disordered" evidence="6">
    <location>
        <begin position="254"/>
        <end position="287"/>
    </location>
</feature>
<dbReference type="PANTHER" id="PTHR10880">
    <property type="entry name" value="MORTALITY FACTOR 4-LIKE PROTEIN"/>
    <property type="match status" value="1"/>
</dbReference>
<dbReference type="InterPro" id="IPR026541">
    <property type="entry name" value="MRG_dom"/>
</dbReference>
<evidence type="ECO:0000256" key="3">
    <source>
        <dbReference type="ARBA" id="ARBA00023015"/>
    </source>
</evidence>
<dbReference type="OMA" id="VEADECH"/>
<dbReference type="InterPro" id="IPR016197">
    <property type="entry name" value="Chromo-like_dom_sf"/>
</dbReference>
<evidence type="ECO:0000256" key="4">
    <source>
        <dbReference type="ARBA" id="ARBA00023163"/>
    </source>
</evidence>
<keyword evidence="4" id="KW-0804">Transcription</keyword>
<dbReference type="InterPro" id="IPR008676">
    <property type="entry name" value="MRG"/>
</dbReference>
<evidence type="ECO:0000313" key="9">
    <source>
        <dbReference type="EMBL" id="EJK48038.1"/>
    </source>
</evidence>
<evidence type="ECO:0000256" key="6">
    <source>
        <dbReference type="SAM" id="MobiDB-lite"/>
    </source>
</evidence>
<dbReference type="GO" id="GO:0006325">
    <property type="term" value="P:chromatin organization"/>
    <property type="evidence" value="ECO:0007669"/>
    <property type="project" value="UniProtKB-KW"/>
</dbReference>
<dbReference type="OrthoDB" id="124855at2759"/>
<dbReference type="Pfam" id="PF05712">
    <property type="entry name" value="MRG"/>
    <property type="match status" value="1"/>
</dbReference>
<keyword evidence="10" id="KW-1185">Reference proteome</keyword>
<organism evidence="9 10">
    <name type="scientific">Thalassiosira oceanica</name>
    <name type="common">Marine diatom</name>
    <dbReference type="NCBI Taxonomy" id="159749"/>
    <lineage>
        <taxon>Eukaryota</taxon>
        <taxon>Sar</taxon>
        <taxon>Stramenopiles</taxon>
        <taxon>Ochrophyta</taxon>
        <taxon>Bacillariophyta</taxon>
        <taxon>Coscinodiscophyceae</taxon>
        <taxon>Thalassiosirophycidae</taxon>
        <taxon>Thalassiosirales</taxon>
        <taxon>Thalassiosiraceae</taxon>
        <taxon>Thalassiosira</taxon>
    </lineage>
</organism>
<comment type="subcellular location">
    <subcellularLocation>
        <location evidence="1">Nucleus</location>
    </subcellularLocation>
</comment>
<evidence type="ECO:0000256" key="5">
    <source>
        <dbReference type="ARBA" id="ARBA00023242"/>
    </source>
</evidence>
<reference evidence="9 10" key="1">
    <citation type="journal article" date="2012" name="Genome Biol.">
        <title>Genome and low-iron response of an oceanic diatom adapted to chronic iron limitation.</title>
        <authorList>
            <person name="Lommer M."/>
            <person name="Specht M."/>
            <person name="Roy A.S."/>
            <person name="Kraemer L."/>
            <person name="Andreson R."/>
            <person name="Gutowska M.A."/>
            <person name="Wolf J."/>
            <person name="Bergner S.V."/>
            <person name="Schilhabel M.B."/>
            <person name="Klostermeier U.C."/>
            <person name="Beiko R.G."/>
            <person name="Rosenstiel P."/>
            <person name="Hippler M."/>
            <person name="Laroche J."/>
        </authorList>
    </citation>
    <scope>NUCLEOTIDE SEQUENCE [LARGE SCALE GENOMIC DNA]</scope>
    <source>
        <strain evidence="9 10">CCMP1005</strain>
    </source>
</reference>
<dbReference type="EMBL" id="AGNL01046354">
    <property type="protein sequence ID" value="EJK48038.1"/>
    <property type="molecule type" value="Genomic_DNA"/>
</dbReference>
<protein>
    <submittedName>
        <fullName evidence="9">Uncharacterized protein</fullName>
    </submittedName>
</protein>
<keyword evidence="3" id="KW-0805">Transcription regulation</keyword>
<feature type="domain" description="MRG" evidence="7">
    <location>
        <begin position="319"/>
        <end position="541"/>
    </location>
</feature>
<name>K0R4J4_THAOC</name>
<feature type="domain" description="MSL3 chromodomain-like" evidence="8">
    <location>
        <begin position="173"/>
        <end position="220"/>
    </location>
</feature>
<dbReference type="GO" id="GO:0006355">
    <property type="term" value="P:regulation of DNA-templated transcription"/>
    <property type="evidence" value="ECO:0007669"/>
    <property type="project" value="InterPro"/>
</dbReference>
<dbReference type="Pfam" id="PF22732">
    <property type="entry name" value="MSL3_chromo-like"/>
    <property type="match status" value="1"/>
</dbReference>
<gene>
    <name evidence="9" type="ORF">THAOC_33203</name>
</gene>
<evidence type="ECO:0000256" key="2">
    <source>
        <dbReference type="ARBA" id="ARBA00022853"/>
    </source>
</evidence>
<dbReference type="Gene3D" id="2.30.30.140">
    <property type="match status" value="1"/>
</dbReference>
<accession>K0R4J4</accession>
<comment type="caution">
    <text evidence="9">The sequence shown here is derived from an EMBL/GenBank/DDBJ whole genome shotgun (WGS) entry which is preliminary data.</text>
</comment>
<dbReference type="GO" id="GO:0005634">
    <property type="term" value="C:nucleus"/>
    <property type="evidence" value="ECO:0007669"/>
    <property type="project" value="UniProtKB-SubCell"/>
</dbReference>
<feature type="compositionally biased region" description="Low complexity" evidence="6">
    <location>
        <begin position="79"/>
        <end position="94"/>
    </location>
</feature>
<dbReference type="PANTHER" id="PTHR10880:SF15">
    <property type="entry name" value="MSL COMPLEX SUBUNIT 3"/>
    <property type="match status" value="1"/>
</dbReference>
<dbReference type="AlphaFoldDB" id="K0R4J4"/>
<dbReference type="InterPro" id="IPR053820">
    <property type="entry name" value="MSL3_chromo-like"/>
</dbReference>
<proteinExistence type="predicted"/>
<dbReference type="Proteomes" id="UP000266841">
    <property type="component" value="Unassembled WGS sequence"/>
</dbReference>
<feature type="region of interest" description="Disordered" evidence="6">
    <location>
        <begin position="79"/>
        <end position="101"/>
    </location>
</feature>
<keyword evidence="2" id="KW-0156">Chromatin regulator</keyword>
<dbReference type="eggNOG" id="KOG3001">
    <property type="taxonomic scope" value="Eukaryota"/>
</dbReference>
<evidence type="ECO:0000256" key="1">
    <source>
        <dbReference type="ARBA" id="ARBA00004123"/>
    </source>
</evidence>
<dbReference type="GO" id="GO:0000123">
    <property type="term" value="C:histone acetyltransferase complex"/>
    <property type="evidence" value="ECO:0007669"/>
    <property type="project" value="TreeGrafter"/>
</dbReference>
<feature type="region of interest" description="Disordered" evidence="6">
    <location>
        <begin position="372"/>
        <end position="392"/>
    </location>
</feature>
<dbReference type="InterPro" id="IPR038217">
    <property type="entry name" value="MRG_C_sf"/>
</dbReference>
<dbReference type="Gene3D" id="1.10.274.30">
    <property type="entry name" value="MRG domain"/>
    <property type="match status" value="1"/>
</dbReference>
<dbReference type="SUPFAM" id="SSF54160">
    <property type="entry name" value="Chromo domain-like"/>
    <property type="match status" value="1"/>
</dbReference>
<evidence type="ECO:0000259" key="8">
    <source>
        <dbReference type="Pfam" id="PF22732"/>
    </source>
</evidence>
<keyword evidence="5" id="KW-0539">Nucleus</keyword>
<evidence type="ECO:0000313" key="10">
    <source>
        <dbReference type="Proteomes" id="UP000266841"/>
    </source>
</evidence>
<dbReference type="PROSITE" id="PS51640">
    <property type="entry name" value="MRG"/>
    <property type="match status" value="1"/>
</dbReference>